<dbReference type="GO" id="GO:0009236">
    <property type="term" value="P:cobalamin biosynthetic process"/>
    <property type="evidence" value="ECO:0007669"/>
    <property type="project" value="InterPro"/>
</dbReference>
<evidence type="ECO:0000313" key="2">
    <source>
        <dbReference type="EMBL" id="KGJ02023.1"/>
    </source>
</evidence>
<comment type="caution">
    <text evidence="2">The sequence shown here is derived from an EMBL/GenBank/DDBJ whole genome shotgun (WGS) entry which is preliminary data.</text>
</comment>
<keyword evidence="2" id="KW-0808">Transferase</keyword>
<reference evidence="2 3" key="1">
    <citation type="submission" date="2014-09" db="EMBL/GenBank/DDBJ databases">
        <authorList>
            <person name="McGinnis J.M."/>
            <person name="Wolfgang W.J."/>
        </authorList>
    </citation>
    <scope>NUCLEOTIDE SEQUENCE [LARGE SCALE GENOMIC DNA]</scope>
    <source>
        <strain evidence="2 3">HAMBI 3106</strain>
    </source>
</reference>
<dbReference type="SUPFAM" id="SSF159664">
    <property type="entry name" value="CobE/GbiG C-terminal domain-like"/>
    <property type="match status" value="1"/>
</dbReference>
<dbReference type="Pfam" id="PF01890">
    <property type="entry name" value="CbiG_C"/>
    <property type="match status" value="1"/>
</dbReference>
<gene>
    <name evidence="2" type="ORF">IC63_15500</name>
</gene>
<dbReference type="InterPro" id="IPR002750">
    <property type="entry name" value="CobE/GbiG_C"/>
</dbReference>
<dbReference type="AlphaFoldDB" id="A0A099EVU3"/>
<reference evidence="2 3" key="2">
    <citation type="submission" date="2014-10" db="EMBL/GenBank/DDBJ databases">
        <title>Paracoccus sanguinis sp. nov., isolated from clinical specimens of New York State patients.</title>
        <authorList>
            <person name="Mingle L.A."/>
            <person name="Cole J.A."/>
            <person name="Lapierre P."/>
            <person name="Musser K.A."/>
        </authorList>
    </citation>
    <scope>NUCLEOTIDE SEQUENCE [LARGE SCALE GENOMIC DNA]</scope>
    <source>
        <strain evidence="2 3">HAMBI 3106</strain>
    </source>
</reference>
<dbReference type="EMBL" id="JRKS01000079">
    <property type="protein sequence ID" value="KGJ02023.1"/>
    <property type="molecule type" value="Genomic_DNA"/>
</dbReference>
<organism evidence="2 3">
    <name type="scientific">Paracoccus sphaerophysae</name>
    <dbReference type="NCBI Taxonomy" id="690417"/>
    <lineage>
        <taxon>Bacteria</taxon>
        <taxon>Pseudomonadati</taxon>
        <taxon>Pseudomonadota</taxon>
        <taxon>Alphaproteobacteria</taxon>
        <taxon>Rhodobacterales</taxon>
        <taxon>Paracoccaceae</taxon>
        <taxon>Paracoccus</taxon>
    </lineage>
</organism>
<feature type="domain" description="CobE/GbiG C-terminal" evidence="1">
    <location>
        <begin position="2"/>
        <end position="115"/>
    </location>
</feature>
<dbReference type="STRING" id="690417.IC63_15500"/>
<protein>
    <submittedName>
        <fullName evidence="2">Precorrin methylase</fullName>
    </submittedName>
</protein>
<dbReference type="GO" id="GO:0008168">
    <property type="term" value="F:methyltransferase activity"/>
    <property type="evidence" value="ECO:0007669"/>
    <property type="project" value="UniProtKB-KW"/>
</dbReference>
<evidence type="ECO:0000313" key="3">
    <source>
        <dbReference type="Proteomes" id="UP000029917"/>
    </source>
</evidence>
<proteinExistence type="predicted"/>
<keyword evidence="2" id="KW-0489">Methyltransferase</keyword>
<dbReference type="InterPro" id="IPR036518">
    <property type="entry name" value="CobE/GbiG_C_sf"/>
</dbReference>
<dbReference type="RefSeq" id="WP_036721863.1">
    <property type="nucleotide sequence ID" value="NZ_JRKS01000079.1"/>
</dbReference>
<keyword evidence="3" id="KW-1185">Reference proteome</keyword>
<dbReference type="Proteomes" id="UP000029917">
    <property type="component" value="Unassembled WGS sequence"/>
</dbReference>
<name>A0A099EVU3_9RHOB</name>
<dbReference type="GO" id="GO:0032259">
    <property type="term" value="P:methylation"/>
    <property type="evidence" value="ECO:0007669"/>
    <property type="project" value="UniProtKB-KW"/>
</dbReference>
<dbReference type="Gene3D" id="3.30.420.180">
    <property type="entry name" value="CobE/GbiG C-terminal domain"/>
    <property type="match status" value="1"/>
</dbReference>
<evidence type="ECO:0000259" key="1">
    <source>
        <dbReference type="Pfam" id="PF01890"/>
    </source>
</evidence>
<accession>A0A099EVU3</accession>
<sequence length="120" mass="11686">MIVAGFGFRQSATADSLADALARSGGAADALATPADLAEAPAFRALARRLRLPCRPVEPAALTAQATSTQSPASRASRGTGSVAEAAALAAAGPGARLLSPRVISADGRATCALAEGASG</sequence>